<dbReference type="InterPro" id="IPR012337">
    <property type="entry name" value="RNaseH-like_sf"/>
</dbReference>
<dbReference type="EMBL" id="JAAGAX010000011">
    <property type="protein sequence ID" value="KAF2299522.1"/>
    <property type="molecule type" value="Genomic_DNA"/>
</dbReference>
<evidence type="ECO:0008006" key="7">
    <source>
        <dbReference type="Google" id="ProtNLM"/>
    </source>
</evidence>
<proteinExistence type="predicted"/>
<accession>A0A6A6LDN5</accession>
<dbReference type="GO" id="GO:0006508">
    <property type="term" value="P:proteolysis"/>
    <property type="evidence" value="ECO:0007669"/>
    <property type="project" value="InterPro"/>
</dbReference>
<dbReference type="CDD" id="cd00303">
    <property type="entry name" value="retropepsin_like"/>
    <property type="match status" value="1"/>
</dbReference>
<keyword evidence="3" id="KW-0695">RNA-directed DNA polymerase</keyword>
<organism evidence="5 6">
    <name type="scientific">Hevea brasiliensis</name>
    <name type="common">Para rubber tree</name>
    <name type="synonym">Siphonia brasiliensis</name>
    <dbReference type="NCBI Taxonomy" id="3981"/>
    <lineage>
        <taxon>Eukaryota</taxon>
        <taxon>Viridiplantae</taxon>
        <taxon>Streptophyta</taxon>
        <taxon>Embryophyta</taxon>
        <taxon>Tracheophyta</taxon>
        <taxon>Spermatophyta</taxon>
        <taxon>Magnoliopsida</taxon>
        <taxon>eudicotyledons</taxon>
        <taxon>Gunneridae</taxon>
        <taxon>Pentapetalae</taxon>
        <taxon>rosids</taxon>
        <taxon>fabids</taxon>
        <taxon>Malpighiales</taxon>
        <taxon>Euphorbiaceae</taxon>
        <taxon>Crotonoideae</taxon>
        <taxon>Micrandreae</taxon>
        <taxon>Hevea</taxon>
    </lineage>
</organism>
<evidence type="ECO:0000256" key="1">
    <source>
        <dbReference type="ARBA" id="ARBA00022679"/>
    </source>
</evidence>
<evidence type="ECO:0000256" key="3">
    <source>
        <dbReference type="ARBA" id="ARBA00022918"/>
    </source>
</evidence>
<evidence type="ECO:0000256" key="4">
    <source>
        <dbReference type="SAM" id="MobiDB-lite"/>
    </source>
</evidence>
<dbReference type="PROSITE" id="PS00141">
    <property type="entry name" value="ASP_PROTEASE"/>
    <property type="match status" value="1"/>
</dbReference>
<comment type="caution">
    <text evidence="5">The sequence shown here is derived from an EMBL/GenBank/DDBJ whole genome shotgun (WGS) entry which is preliminary data.</text>
</comment>
<keyword evidence="6" id="KW-1185">Reference proteome</keyword>
<keyword evidence="2" id="KW-0548">Nucleotidyltransferase</keyword>
<dbReference type="InterPro" id="IPR021109">
    <property type="entry name" value="Peptidase_aspartic_dom_sf"/>
</dbReference>
<dbReference type="PANTHER" id="PTHR12917:SF18">
    <property type="entry name" value="DNA DAMAGE-INDUCIBLE PROTEIN 1-LIKE"/>
    <property type="match status" value="1"/>
</dbReference>
<dbReference type="Gene3D" id="3.30.420.10">
    <property type="entry name" value="Ribonuclease H-like superfamily/Ribonuclease H"/>
    <property type="match status" value="1"/>
</dbReference>
<dbReference type="Pfam" id="PF13975">
    <property type="entry name" value="gag-asp_proteas"/>
    <property type="match status" value="1"/>
</dbReference>
<dbReference type="InterPro" id="IPR036397">
    <property type="entry name" value="RNaseH_sf"/>
</dbReference>
<sequence>MCLNREQGNSIQGLAHMSTDKTNSFKINPLKFFLCDGPHWARECPTKSALSTLKAIFEEEKKPEEEEEEDRESNDRDASVMGALRILGALEKQKPTATTERGLMYVDLLINGKNARALVDTGATDNFVADTLVTRFKLIVQADAGKIKAVNSQALNTVGVARGVSCQMGPWKGEIDFTVTLLDFDVVIRMEFLKRARAIPVPAADCILLMRDEPCTIPTSFSPISEKKLLSTLQFKRGVKRRELSYVVVPIVKEELPKVGEYDNILVIIDRFSKYEAFVPMSKYCSAEDTARAFFKHIVKYWGIPKSIVSD</sequence>
<dbReference type="SUPFAM" id="SSF53098">
    <property type="entry name" value="Ribonuclease H-like"/>
    <property type="match status" value="1"/>
</dbReference>
<dbReference type="GO" id="GO:0003964">
    <property type="term" value="F:RNA-directed DNA polymerase activity"/>
    <property type="evidence" value="ECO:0007669"/>
    <property type="project" value="UniProtKB-KW"/>
</dbReference>
<protein>
    <recommendedName>
        <fullName evidence="7">Integrase catalytic domain-containing protein</fullName>
    </recommendedName>
</protein>
<dbReference type="GO" id="GO:0003676">
    <property type="term" value="F:nucleic acid binding"/>
    <property type="evidence" value="ECO:0007669"/>
    <property type="project" value="InterPro"/>
</dbReference>
<feature type="region of interest" description="Disordered" evidence="4">
    <location>
        <begin position="57"/>
        <end position="77"/>
    </location>
</feature>
<dbReference type="GO" id="GO:0004190">
    <property type="term" value="F:aspartic-type endopeptidase activity"/>
    <property type="evidence" value="ECO:0007669"/>
    <property type="project" value="InterPro"/>
</dbReference>
<dbReference type="Proteomes" id="UP000467840">
    <property type="component" value="Chromosome 1"/>
</dbReference>
<keyword evidence="1" id="KW-0808">Transferase</keyword>
<evidence type="ECO:0000313" key="6">
    <source>
        <dbReference type="Proteomes" id="UP000467840"/>
    </source>
</evidence>
<dbReference type="Gene3D" id="2.40.70.10">
    <property type="entry name" value="Acid Proteases"/>
    <property type="match status" value="1"/>
</dbReference>
<dbReference type="SUPFAM" id="SSF50630">
    <property type="entry name" value="Acid proteases"/>
    <property type="match status" value="1"/>
</dbReference>
<evidence type="ECO:0000256" key="2">
    <source>
        <dbReference type="ARBA" id="ARBA00022695"/>
    </source>
</evidence>
<dbReference type="InterPro" id="IPR001969">
    <property type="entry name" value="Aspartic_peptidase_AS"/>
</dbReference>
<evidence type="ECO:0000313" key="5">
    <source>
        <dbReference type="EMBL" id="KAF2299522.1"/>
    </source>
</evidence>
<name>A0A6A6LDN5_HEVBR</name>
<dbReference type="AlphaFoldDB" id="A0A6A6LDN5"/>
<gene>
    <name evidence="5" type="ORF">GH714_032352</name>
</gene>
<dbReference type="PANTHER" id="PTHR12917">
    <property type="entry name" value="ASPARTYL PROTEASE DDI-RELATED"/>
    <property type="match status" value="1"/>
</dbReference>
<reference evidence="5 6" key="1">
    <citation type="journal article" date="2020" name="Mol. Plant">
        <title>The Chromosome-Based Rubber Tree Genome Provides New Insights into Spurge Genome Evolution and Rubber Biosynthesis.</title>
        <authorList>
            <person name="Liu J."/>
            <person name="Shi C."/>
            <person name="Shi C.C."/>
            <person name="Li W."/>
            <person name="Zhang Q.J."/>
            <person name="Zhang Y."/>
            <person name="Li K."/>
            <person name="Lu H.F."/>
            <person name="Shi C."/>
            <person name="Zhu S.T."/>
            <person name="Xiao Z.Y."/>
            <person name="Nan H."/>
            <person name="Yue Y."/>
            <person name="Zhu X.G."/>
            <person name="Wu Y."/>
            <person name="Hong X.N."/>
            <person name="Fan G.Y."/>
            <person name="Tong Y."/>
            <person name="Zhang D."/>
            <person name="Mao C.L."/>
            <person name="Liu Y.L."/>
            <person name="Hao S.J."/>
            <person name="Liu W.Q."/>
            <person name="Lv M.Q."/>
            <person name="Zhang H.B."/>
            <person name="Liu Y."/>
            <person name="Hu-Tang G.R."/>
            <person name="Wang J.P."/>
            <person name="Wang J.H."/>
            <person name="Sun Y.H."/>
            <person name="Ni S.B."/>
            <person name="Chen W.B."/>
            <person name="Zhang X.C."/>
            <person name="Jiao Y.N."/>
            <person name="Eichler E.E."/>
            <person name="Li G.H."/>
            <person name="Liu X."/>
            <person name="Gao L.Z."/>
        </authorList>
    </citation>
    <scope>NUCLEOTIDE SEQUENCE [LARGE SCALE GENOMIC DNA]</scope>
    <source>
        <strain evidence="6">cv. GT1</strain>
        <tissue evidence="5">Leaf</tissue>
    </source>
</reference>